<evidence type="ECO:0000256" key="2">
    <source>
        <dbReference type="SAM" id="Phobius"/>
    </source>
</evidence>
<keyword evidence="2" id="KW-0472">Membrane</keyword>
<dbReference type="Pfam" id="PF02325">
    <property type="entry name" value="CCB3_YggT"/>
    <property type="match status" value="2"/>
</dbReference>
<feature type="transmembrane region" description="Helical" evidence="2">
    <location>
        <begin position="96"/>
        <end position="116"/>
    </location>
</feature>
<keyword evidence="4" id="KW-1185">Reference proteome</keyword>
<dbReference type="PANTHER" id="PTHR33219:SF14">
    <property type="entry name" value="PROTEIN COFACTOR ASSEMBLY OF COMPLEX C SUBUNIT B CCB3, CHLOROPLASTIC-RELATED"/>
    <property type="match status" value="1"/>
</dbReference>
<accession>B8KU78</accession>
<evidence type="ECO:0000313" key="3">
    <source>
        <dbReference type="EMBL" id="EED34989.1"/>
    </source>
</evidence>
<protein>
    <submittedName>
        <fullName evidence="3">Yggt family protein</fullName>
    </submittedName>
</protein>
<dbReference type="STRING" id="565045.NOR51B_929"/>
<dbReference type="eggNOG" id="COG0762">
    <property type="taxonomic scope" value="Bacteria"/>
</dbReference>
<dbReference type="GO" id="GO:0016020">
    <property type="term" value="C:membrane"/>
    <property type="evidence" value="ECO:0007669"/>
    <property type="project" value="InterPro"/>
</dbReference>
<sequence>MGATTEIGIYLIQTVTSLYLILIILRLILHASRADFFNPISQFIARVTNPPLRVLRRGLPSSGRIDLSCVALALLVQSLGIALTLLLIGYMPPNPAIIILWSCVGILGLLVNTYFFALLAMIILSWVAAGSRHPAILLIYQITEPVMAPFRSLLPNFGGLDFSPILLFILINVLQIALRHMAVAVELPARLVIGL</sequence>
<dbReference type="RefSeq" id="WP_009019736.1">
    <property type="nucleotide sequence ID" value="NZ_DS999411.1"/>
</dbReference>
<dbReference type="AlphaFoldDB" id="B8KU78"/>
<keyword evidence="2" id="KW-1133">Transmembrane helix</keyword>
<evidence type="ECO:0000256" key="1">
    <source>
        <dbReference type="ARBA" id="ARBA00010894"/>
    </source>
</evidence>
<gene>
    <name evidence="3" type="ORF">NOR51B_929</name>
</gene>
<name>B8KU78_9GAMM</name>
<dbReference type="HOGENOM" id="CLU_089905_1_0_6"/>
<comment type="similarity">
    <text evidence="1">Belongs to the YggT family.</text>
</comment>
<feature type="transmembrane region" description="Helical" evidence="2">
    <location>
        <begin position="65"/>
        <end position="90"/>
    </location>
</feature>
<organism evidence="3 4">
    <name type="scientific">Luminiphilus syltensis NOR5-1B</name>
    <dbReference type="NCBI Taxonomy" id="565045"/>
    <lineage>
        <taxon>Bacteria</taxon>
        <taxon>Pseudomonadati</taxon>
        <taxon>Pseudomonadota</taxon>
        <taxon>Gammaproteobacteria</taxon>
        <taxon>Cellvibrionales</taxon>
        <taxon>Halieaceae</taxon>
        <taxon>Luminiphilus</taxon>
    </lineage>
</organism>
<dbReference type="PANTHER" id="PTHR33219">
    <property type="entry name" value="YLMG HOMOLOG PROTEIN 2, CHLOROPLASTIC"/>
    <property type="match status" value="1"/>
</dbReference>
<dbReference type="Proteomes" id="UP000004699">
    <property type="component" value="Unassembled WGS sequence"/>
</dbReference>
<dbReference type="EMBL" id="DS999411">
    <property type="protein sequence ID" value="EED34989.1"/>
    <property type="molecule type" value="Genomic_DNA"/>
</dbReference>
<feature type="transmembrane region" description="Helical" evidence="2">
    <location>
        <begin position="7"/>
        <end position="29"/>
    </location>
</feature>
<dbReference type="InterPro" id="IPR003425">
    <property type="entry name" value="CCB3/YggT"/>
</dbReference>
<keyword evidence="2" id="KW-0812">Transmembrane</keyword>
<feature type="transmembrane region" description="Helical" evidence="2">
    <location>
        <begin position="162"/>
        <end position="178"/>
    </location>
</feature>
<dbReference type="OrthoDB" id="9806665at2"/>
<evidence type="ECO:0000313" key="4">
    <source>
        <dbReference type="Proteomes" id="UP000004699"/>
    </source>
</evidence>
<proteinExistence type="inferred from homology"/>
<reference evidence="4" key="1">
    <citation type="journal article" date="2013" name="BMC Microbiol.">
        <title>Taxonomy and evolution of bacteriochlorophyll a-containing members of the OM60/NOR5 clade of marine gammaproteobacteria: description of Luminiphilus syltensis gen. nov., sp. nov., reclassification of Haliea rubra as Pseudohaliea rubra gen. nov., comb. nov., and emendation of Chromatocurvus halotolerans.</title>
        <authorList>
            <person name="Spring S."/>
            <person name="Riedel T."/>
            <person name="Sproer C."/>
            <person name="Yan S."/>
            <person name="Harder J."/>
            <person name="Fuchs B.M."/>
        </authorList>
    </citation>
    <scope>NUCLEOTIDE SEQUENCE [LARGE SCALE GENOMIC DNA]</scope>
    <source>
        <strain evidence="4">NOR51-B</strain>
    </source>
</reference>